<dbReference type="Proteomes" id="UP000324222">
    <property type="component" value="Unassembled WGS sequence"/>
</dbReference>
<feature type="region of interest" description="Disordered" evidence="1">
    <location>
        <begin position="1"/>
        <end position="79"/>
    </location>
</feature>
<feature type="compositionally biased region" description="Basic and acidic residues" evidence="1">
    <location>
        <begin position="13"/>
        <end position="41"/>
    </location>
</feature>
<keyword evidence="3" id="KW-1185">Reference proteome</keyword>
<comment type="caution">
    <text evidence="2">The sequence shown here is derived from an EMBL/GenBank/DDBJ whole genome shotgun (WGS) entry which is preliminary data.</text>
</comment>
<evidence type="ECO:0000313" key="3">
    <source>
        <dbReference type="Proteomes" id="UP000324222"/>
    </source>
</evidence>
<dbReference type="EMBL" id="VSRR010009978">
    <property type="protein sequence ID" value="MPC51140.1"/>
    <property type="molecule type" value="Genomic_DNA"/>
</dbReference>
<sequence>MISHGDAGTPRHRAIDGDTRSHAHVDNDNGGECNKELRGAAEDNGVGPMAGAGPQASEGGTRPRPPMHHAAPPVTPCSQSEWVRPEGVIARRLAVEPSKRRGMSEVGRPDSVQDAGYRKLAASRCLPALMASEGRVVQPSSPILATTYRLRGSGARRHPREYGTGAPTHPGTRCPR</sequence>
<evidence type="ECO:0000313" key="2">
    <source>
        <dbReference type="EMBL" id="MPC51140.1"/>
    </source>
</evidence>
<proteinExistence type="predicted"/>
<feature type="region of interest" description="Disordered" evidence="1">
    <location>
        <begin position="150"/>
        <end position="176"/>
    </location>
</feature>
<protein>
    <submittedName>
        <fullName evidence="2">Uncharacterized protein</fullName>
    </submittedName>
</protein>
<organism evidence="2 3">
    <name type="scientific">Portunus trituberculatus</name>
    <name type="common">Swimming crab</name>
    <name type="synonym">Neptunus trituberculatus</name>
    <dbReference type="NCBI Taxonomy" id="210409"/>
    <lineage>
        <taxon>Eukaryota</taxon>
        <taxon>Metazoa</taxon>
        <taxon>Ecdysozoa</taxon>
        <taxon>Arthropoda</taxon>
        <taxon>Crustacea</taxon>
        <taxon>Multicrustacea</taxon>
        <taxon>Malacostraca</taxon>
        <taxon>Eumalacostraca</taxon>
        <taxon>Eucarida</taxon>
        <taxon>Decapoda</taxon>
        <taxon>Pleocyemata</taxon>
        <taxon>Brachyura</taxon>
        <taxon>Eubrachyura</taxon>
        <taxon>Portunoidea</taxon>
        <taxon>Portunidae</taxon>
        <taxon>Portuninae</taxon>
        <taxon>Portunus</taxon>
    </lineage>
</organism>
<evidence type="ECO:0000256" key="1">
    <source>
        <dbReference type="SAM" id="MobiDB-lite"/>
    </source>
</evidence>
<dbReference type="AlphaFoldDB" id="A0A5B7FTI5"/>
<reference evidence="2 3" key="1">
    <citation type="submission" date="2019-05" db="EMBL/GenBank/DDBJ databases">
        <title>Another draft genome of Portunus trituberculatus and its Hox gene families provides insights of decapod evolution.</title>
        <authorList>
            <person name="Jeong J.-H."/>
            <person name="Song I."/>
            <person name="Kim S."/>
            <person name="Choi T."/>
            <person name="Kim D."/>
            <person name="Ryu S."/>
            <person name="Kim W."/>
        </authorList>
    </citation>
    <scope>NUCLEOTIDE SEQUENCE [LARGE SCALE GENOMIC DNA]</scope>
    <source>
        <tissue evidence="2">Muscle</tissue>
    </source>
</reference>
<gene>
    <name evidence="2" type="ORF">E2C01_044980</name>
</gene>
<accession>A0A5B7FTI5</accession>
<name>A0A5B7FTI5_PORTR</name>